<dbReference type="EMBL" id="UOFG01000099">
    <property type="protein sequence ID" value="VAW59837.1"/>
    <property type="molecule type" value="Genomic_DNA"/>
</dbReference>
<dbReference type="AlphaFoldDB" id="A0A3B0XAA2"/>
<protein>
    <submittedName>
        <fullName evidence="2">Thioredoxin family protein</fullName>
    </submittedName>
</protein>
<dbReference type="PANTHER" id="PTHR42852">
    <property type="entry name" value="THIOL:DISULFIDE INTERCHANGE PROTEIN DSBE"/>
    <property type="match status" value="1"/>
</dbReference>
<name>A0A3B0XAA2_9ZZZZ</name>
<evidence type="ECO:0000313" key="2">
    <source>
        <dbReference type="EMBL" id="VAW59837.1"/>
    </source>
</evidence>
<dbReference type="Pfam" id="PF00578">
    <property type="entry name" value="AhpC-TSA"/>
    <property type="match status" value="1"/>
</dbReference>
<dbReference type="InterPro" id="IPR036249">
    <property type="entry name" value="Thioredoxin-like_sf"/>
</dbReference>
<dbReference type="InterPro" id="IPR000866">
    <property type="entry name" value="AhpC/TSA"/>
</dbReference>
<evidence type="ECO:0000259" key="1">
    <source>
        <dbReference type="PROSITE" id="PS51352"/>
    </source>
</evidence>
<organism evidence="2">
    <name type="scientific">hydrothermal vent metagenome</name>
    <dbReference type="NCBI Taxonomy" id="652676"/>
    <lineage>
        <taxon>unclassified sequences</taxon>
        <taxon>metagenomes</taxon>
        <taxon>ecological metagenomes</taxon>
    </lineage>
</organism>
<dbReference type="PROSITE" id="PS51352">
    <property type="entry name" value="THIOREDOXIN_2"/>
    <property type="match status" value="1"/>
</dbReference>
<dbReference type="SUPFAM" id="SSF52833">
    <property type="entry name" value="Thioredoxin-like"/>
    <property type="match status" value="1"/>
</dbReference>
<dbReference type="InterPro" id="IPR050553">
    <property type="entry name" value="Thioredoxin_ResA/DsbE_sf"/>
</dbReference>
<accession>A0A3B0XAA2</accession>
<dbReference type="CDD" id="cd02966">
    <property type="entry name" value="TlpA_like_family"/>
    <property type="match status" value="1"/>
</dbReference>
<dbReference type="PANTHER" id="PTHR42852:SF18">
    <property type="entry name" value="CHROMOSOME UNDETERMINED SCAFFOLD_47, WHOLE GENOME SHOTGUN SEQUENCE"/>
    <property type="match status" value="1"/>
</dbReference>
<feature type="domain" description="Thioredoxin" evidence="1">
    <location>
        <begin position="21"/>
        <end position="160"/>
    </location>
</feature>
<reference evidence="2" key="1">
    <citation type="submission" date="2018-06" db="EMBL/GenBank/DDBJ databases">
        <authorList>
            <person name="Zhirakovskaya E."/>
        </authorList>
    </citation>
    <scope>NUCLEOTIDE SEQUENCE</scope>
</reference>
<dbReference type="InterPro" id="IPR013766">
    <property type="entry name" value="Thioredoxin_domain"/>
</dbReference>
<gene>
    <name evidence="2" type="ORF">MNBD_GAMMA11-112</name>
</gene>
<proteinExistence type="predicted"/>
<dbReference type="Gene3D" id="3.40.30.10">
    <property type="entry name" value="Glutaredoxin"/>
    <property type="match status" value="1"/>
</dbReference>
<dbReference type="GO" id="GO:0016491">
    <property type="term" value="F:oxidoreductase activity"/>
    <property type="evidence" value="ECO:0007669"/>
    <property type="project" value="InterPro"/>
</dbReference>
<sequence length="170" mass="19425">MKKIVYNVSLLILLILSQVATADHPKAPEFQLPTRNGDIKLADFKGKLVYVDFWASWCRPCKNSFPWMIEMKKKFGGLPFEIIAINLDKDKNLADAFIASQAINFPVAFDPQAKTAERYGVEGMPSSYLVDPQGHLRIRYTGFWNRSKNEKEQTINKLLHDLTTNQTGKF</sequence>
<dbReference type="GO" id="GO:0016209">
    <property type="term" value="F:antioxidant activity"/>
    <property type="evidence" value="ECO:0007669"/>
    <property type="project" value="InterPro"/>
</dbReference>